<comment type="caution">
    <text evidence="17">The sequence shown here is derived from an EMBL/GenBank/DDBJ whole genome shotgun (WGS) entry which is preliminary data.</text>
</comment>
<evidence type="ECO:0000256" key="7">
    <source>
        <dbReference type="ARBA" id="ARBA00022824"/>
    </source>
</evidence>
<keyword evidence="9" id="KW-1133">Transmembrane helix</keyword>
<evidence type="ECO:0000256" key="8">
    <source>
        <dbReference type="ARBA" id="ARBA00022832"/>
    </source>
</evidence>
<evidence type="ECO:0000256" key="13">
    <source>
        <dbReference type="ARBA" id="ARBA00023160"/>
    </source>
</evidence>
<evidence type="ECO:0000256" key="6">
    <source>
        <dbReference type="ARBA" id="ARBA00022692"/>
    </source>
</evidence>
<keyword evidence="6" id="KW-0812">Transmembrane</keyword>
<dbReference type="Pfam" id="PF04969">
    <property type="entry name" value="CS"/>
    <property type="match status" value="1"/>
</dbReference>
<comment type="similarity">
    <text evidence="3 16">Belongs to the very long-chain fatty acids dehydratase HACD family.</text>
</comment>
<keyword evidence="10" id="KW-0175">Coiled coil</keyword>
<dbReference type="EMBL" id="CACRXK020007320">
    <property type="protein sequence ID" value="CAB4011943.1"/>
    <property type="molecule type" value="Genomic_DNA"/>
</dbReference>
<sequence length="304" mass="35168">MAVVLNPLVKWAQDRNQVYLTVELSDVVVNSLQIQEKTLKFEGCGNGAQGENIYKLDVTFREDILPKLCKHRISDRCVTITLKKKDSKYWERLLADDIKPGWLKIDFDRWRGEDDSEDERQQEEITRISVEHRNKQMESQLQDHVREAEEEVKELVIKGYLSIYNSIQGIAFFYITFAVLIKLLLNGADAVPRIYDDVSDLLATCQIAAFIEPINAAFKLVHTGVFAPLAQCIGRFIALFLVITPHEELQKSVLVVVLFLAWSLIENVRYPFYLLQTVGYCPKWLLWLRYTAWIPLYPLGLITE</sequence>
<comment type="catalytic activity">
    <reaction evidence="16">
        <text>a very-long-chain (3R)-3-hydroxyacyl-CoA = a very-long-chain (2E)-enoyl-CoA + H2O</text>
        <dbReference type="Rhea" id="RHEA:45812"/>
        <dbReference type="ChEBI" id="CHEBI:15377"/>
        <dbReference type="ChEBI" id="CHEBI:83728"/>
        <dbReference type="ChEBI" id="CHEBI:85440"/>
        <dbReference type="EC" id="4.2.1.134"/>
    </reaction>
</comment>
<evidence type="ECO:0000256" key="2">
    <source>
        <dbReference type="ARBA" id="ARBA00005194"/>
    </source>
</evidence>
<evidence type="ECO:0000256" key="11">
    <source>
        <dbReference type="ARBA" id="ARBA00023098"/>
    </source>
</evidence>
<evidence type="ECO:0000256" key="4">
    <source>
        <dbReference type="ARBA" id="ARBA00013122"/>
    </source>
</evidence>
<evidence type="ECO:0000256" key="15">
    <source>
        <dbReference type="ARBA" id="ARBA00025733"/>
    </source>
</evidence>
<dbReference type="PANTHER" id="PTHR11035:SF35">
    <property type="entry name" value="VERY-LONG-CHAIN (3R)-3-HYDROXYACYL-COA DEHYDRATASE"/>
    <property type="match status" value="1"/>
</dbReference>
<evidence type="ECO:0000256" key="14">
    <source>
        <dbReference type="ARBA" id="ARBA00023239"/>
    </source>
</evidence>
<evidence type="ECO:0000256" key="10">
    <source>
        <dbReference type="ARBA" id="ARBA00023054"/>
    </source>
</evidence>
<comment type="similarity">
    <text evidence="15">Belongs to the p23/wos2 family.</text>
</comment>
<dbReference type="InterPro" id="IPR008978">
    <property type="entry name" value="HSP20-like_chaperone"/>
</dbReference>
<evidence type="ECO:0000256" key="5">
    <source>
        <dbReference type="ARBA" id="ARBA00022516"/>
    </source>
</evidence>
<dbReference type="PROSITE" id="PS51203">
    <property type="entry name" value="CS"/>
    <property type="match status" value="1"/>
</dbReference>
<dbReference type="OrthoDB" id="2157530at2759"/>
<evidence type="ECO:0000256" key="1">
    <source>
        <dbReference type="ARBA" id="ARBA00004477"/>
    </source>
</evidence>
<gene>
    <name evidence="17" type="ORF">PACLA_8A008871</name>
</gene>
<protein>
    <recommendedName>
        <fullName evidence="4 16">Very-long-chain (3R)-3-hydroxyacyl-CoA dehydratase</fullName>
        <ecNumber evidence="4 16">4.2.1.134</ecNumber>
    </recommendedName>
</protein>
<keyword evidence="11 16" id="KW-0443">Lipid metabolism</keyword>
<dbReference type="GO" id="GO:0102158">
    <property type="term" value="F:very-long-chain (3R)-3-hydroxyacyl-CoA dehydratase activity"/>
    <property type="evidence" value="ECO:0007669"/>
    <property type="project" value="UniProtKB-EC"/>
</dbReference>
<name>A0A6S7I5I4_PARCT</name>
<proteinExistence type="inferred from homology"/>
<dbReference type="Proteomes" id="UP001152795">
    <property type="component" value="Unassembled WGS sequence"/>
</dbReference>
<evidence type="ECO:0000313" key="17">
    <source>
        <dbReference type="EMBL" id="CAB4011943.1"/>
    </source>
</evidence>
<comment type="function">
    <text evidence="16">Catalyzes the third of the four reactions of the long-chain fatty acids elongation cycle. This endoplasmic reticulum-bound enzymatic process, allows the addition of two carbons to the chain of long- and very long-chain fatty acids/VLCFAs per cycle. This enzyme catalyzes the dehydration of the 3-hydroxyacyl-CoA intermediate into trans-2,3-enoyl-CoA, within each cycle of fatty acid elongation. Thereby, it participates to the production of VLCFAs of different chain lengths that are involved in multiple biological processes as precursors of membrane lipids and lipid mediators.</text>
</comment>
<organism evidence="17 18">
    <name type="scientific">Paramuricea clavata</name>
    <name type="common">Red gorgonian</name>
    <name type="synonym">Violescent sea-whip</name>
    <dbReference type="NCBI Taxonomy" id="317549"/>
    <lineage>
        <taxon>Eukaryota</taxon>
        <taxon>Metazoa</taxon>
        <taxon>Cnidaria</taxon>
        <taxon>Anthozoa</taxon>
        <taxon>Octocorallia</taxon>
        <taxon>Malacalcyonacea</taxon>
        <taxon>Plexauridae</taxon>
        <taxon>Paramuricea</taxon>
    </lineage>
</organism>
<accession>A0A6S7I5I4</accession>
<keyword evidence="5 16" id="KW-0444">Lipid biosynthesis</keyword>
<keyword evidence="7 16" id="KW-0256">Endoplasmic reticulum</keyword>
<evidence type="ECO:0000256" key="12">
    <source>
        <dbReference type="ARBA" id="ARBA00023136"/>
    </source>
</evidence>
<dbReference type="GO" id="GO:0030497">
    <property type="term" value="P:fatty acid elongation"/>
    <property type="evidence" value="ECO:0007669"/>
    <property type="project" value="TreeGrafter"/>
</dbReference>
<dbReference type="UniPathway" id="UPA00094"/>
<dbReference type="SUPFAM" id="SSF49764">
    <property type="entry name" value="HSP20-like chaperones"/>
    <property type="match status" value="1"/>
</dbReference>
<dbReference type="FunFam" id="2.60.40.790:FF:000013">
    <property type="entry name" value="Very-long-chain (3R)-3-hydroxyacyl-CoA dehydratase"/>
    <property type="match status" value="1"/>
</dbReference>
<dbReference type="CDD" id="cd06465">
    <property type="entry name" value="p23_hB-ind1_like"/>
    <property type="match status" value="1"/>
</dbReference>
<keyword evidence="13 16" id="KW-0275">Fatty acid biosynthesis</keyword>
<evidence type="ECO:0000256" key="9">
    <source>
        <dbReference type="ARBA" id="ARBA00022989"/>
    </source>
</evidence>
<feature type="non-terminal residue" evidence="17">
    <location>
        <position position="304"/>
    </location>
</feature>
<comment type="pathway">
    <text evidence="2 16">Lipid metabolism; fatty acid biosynthesis.</text>
</comment>
<dbReference type="PANTHER" id="PTHR11035">
    <property type="entry name" value="VERY-LONG-CHAIN (3R)-3-HYDROXYACYL-COA DEHYDRATASE"/>
    <property type="match status" value="1"/>
</dbReference>
<dbReference type="AlphaFoldDB" id="A0A6S7I5I4"/>
<evidence type="ECO:0000256" key="16">
    <source>
        <dbReference type="RuleBase" id="RU363109"/>
    </source>
</evidence>
<dbReference type="Pfam" id="PF04387">
    <property type="entry name" value="PTPLA"/>
    <property type="match status" value="1"/>
</dbReference>
<dbReference type="EC" id="4.2.1.134" evidence="4 16"/>
<dbReference type="GO" id="GO:0042761">
    <property type="term" value="P:very long-chain fatty acid biosynthetic process"/>
    <property type="evidence" value="ECO:0007669"/>
    <property type="project" value="TreeGrafter"/>
</dbReference>
<evidence type="ECO:0000313" key="18">
    <source>
        <dbReference type="Proteomes" id="UP001152795"/>
    </source>
</evidence>
<evidence type="ECO:0000256" key="3">
    <source>
        <dbReference type="ARBA" id="ARBA00007811"/>
    </source>
</evidence>
<dbReference type="InterPro" id="IPR007482">
    <property type="entry name" value="Tyr_Pase-like_PTPLA"/>
</dbReference>
<reference evidence="17" key="1">
    <citation type="submission" date="2020-04" db="EMBL/GenBank/DDBJ databases">
        <authorList>
            <person name="Alioto T."/>
            <person name="Alioto T."/>
            <person name="Gomez Garrido J."/>
        </authorList>
    </citation>
    <scope>NUCLEOTIDE SEQUENCE</scope>
    <source>
        <strain evidence="17">A484AB</strain>
    </source>
</reference>
<keyword evidence="18" id="KW-1185">Reference proteome</keyword>
<dbReference type="Gene3D" id="2.60.40.790">
    <property type="match status" value="1"/>
</dbReference>
<dbReference type="GO" id="GO:0030148">
    <property type="term" value="P:sphingolipid biosynthetic process"/>
    <property type="evidence" value="ECO:0007669"/>
    <property type="project" value="TreeGrafter"/>
</dbReference>
<keyword evidence="12 16" id="KW-0472">Membrane</keyword>
<dbReference type="InterPro" id="IPR007052">
    <property type="entry name" value="CS_dom"/>
</dbReference>
<keyword evidence="8 16" id="KW-0276">Fatty acid metabolism</keyword>
<dbReference type="GO" id="GO:0005789">
    <property type="term" value="C:endoplasmic reticulum membrane"/>
    <property type="evidence" value="ECO:0007669"/>
    <property type="project" value="UniProtKB-SubCell"/>
</dbReference>
<comment type="subcellular location">
    <subcellularLocation>
        <location evidence="1 16">Endoplasmic reticulum membrane</location>
        <topology evidence="1 16">Multi-pass membrane protein</topology>
    </subcellularLocation>
</comment>
<keyword evidence="14 16" id="KW-0456">Lyase</keyword>